<protein>
    <submittedName>
        <fullName evidence="1">Uncharacterized protein</fullName>
    </submittedName>
</protein>
<proteinExistence type="predicted"/>
<accession>A0A084B873</accession>
<name>A0A084B873_STACB</name>
<evidence type="ECO:0000313" key="2">
    <source>
        <dbReference type="Proteomes" id="UP000028045"/>
    </source>
</evidence>
<dbReference type="AlphaFoldDB" id="A0A084B873"/>
<feature type="non-terminal residue" evidence="1">
    <location>
        <position position="21"/>
    </location>
</feature>
<organism evidence="1 2">
    <name type="scientific">Stachybotrys chartarum (strain CBS 109288 / IBT 7711)</name>
    <name type="common">Toxic black mold</name>
    <name type="synonym">Stilbospora chartarum</name>
    <dbReference type="NCBI Taxonomy" id="1280523"/>
    <lineage>
        <taxon>Eukaryota</taxon>
        <taxon>Fungi</taxon>
        <taxon>Dikarya</taxon>
        <taxon>Ascomycota</taxon>
        <taxon>Pezizomycotina</taxon>
        <taxon>Sordariomycetes</taxon>
        <taxon>Hypocreomycetidae</taxon>
        <taxon>Hypocreales</taxon>
        <taxon>Stachybotryaceae</taxon>
        <taxon>Stachybotrys</taxon>
    </lineage>
</organism>
<sequence length="21" mass="2215">MSGLTGYKLLLCNTGFPAQIS</sequence>
<gene>
    <name evidence="1" type="ORF">S7711_11573</name>
</gene>
<dbReference type="Proteomes" id="UP000028045">
    <property type="component" value="Unassembled WGS sequence"/>
</dbReference>
<dbReference type="HOGENOM" id="CLU_3427979_0_0_1"/>
<keyword evidence="2" id="KW-1185">Reference proteome</keyword>
<evidence type="ECO:0000313" key="1">
    <source>
        <dbReference type="EMBL" id="KEY73752.1"/>
    </source>
</evidence>
<dbReference type="EMBL" id="KL647757">
    <property type="protein sequence ID" value="KEY73752.1"/>
    <property type="molecule type" value="Genomic_DNA"/>
</dbReference>
<reference evidence="1 2" key="1">
    <citation type="journal article" date="2014" name="BMC Genomics">
        <title>Comparative genome sequencing reveals chemotype-specific gene clusters in the toxigenic black mold Stachybotrys.</title>
        <authorList>
            <person name="Semeiks J."/>
            <person name="Borek D."/>
            <person name="Otwinowski Z."/>
            <person name="Grishin N.V."/>
        </authorList>
    </citation>
    <scope>NUCLEOTIDE SEQUENCE [LARGE SCALE GENOMIC DNA]</scope>
    <source>
        <strain evidence="2">CBS 109288 / IBT 7711</strain>
    </source>
</reference>